<dbReference type="NCBIfam" id="TIGR02209">
    <property type="entry name" value="ftsL_broad"/>
    <property type="match status" value="1"/>
</dbReference>
<organism evidence="10 12">
    <name type="scientific">Alcaligenes faecalis</name>
    <dbReference type="NCBI Taxonomy" id="511"/>
    <lineage>
        <taxon>Bacteria</taxon>
        <taxon>Pseudomonadati</taxon>
        <taxon>Pseudomonadota</taxon>
        <taxon>Betaproteobacteria</taxon>
        <taxon>Burkholderiales</taxon>
        <taxon>Alcaligenaceae</taxon>
        <taxon>Alcaligenes</taxon>
    </lineage>
</organism>
<evidence type="ECO:0000313" key="13">
    <source>
        <dbReference type="Proteomes" id="UP001211866"/>
    </source>
</evidence>
<dbReference type="AlphaFoldDB" id="A0A0M7BSZ3"/>
<gene>
    <name evidence="8 10" type="primary">ftsL</name>
    <name evidence="10" type="ORF">DF183_07815</name>
    <name evidence="11" type="ORF">M2J83_04605</name>
</gene>
<dbReference type="GO" id="GO:0043093">
    <property type="term" value="P:FtsZ-dependent cytokinesis"/>
    <property type="evidence" value="ECO:0007669"/>
    <property type="project" value="UniProtKB-UniRule"/>
</dbReference>
<dbReference type="InterPro" id="IPR011922">
    <property type="entry name" value="Cell_div_FtsL"/>
</dbReference>
<dbReference type="HAMAP" id="MF_00910">
    <property type="entry name" value="FtsL"/>
    <property type="match status" value="1"/>
</dbReference>
<proteinExistence type="inferred from homology"/>
<keyword evidence="2 8" id="KW-1003">Cell membrane</keyword>
<evidence type="ECO:0000313" key="12">
    <source>
        <dbReference type="Proteomes" id="UP000245216"/>
    </source>
</evidence>
<keyword evidence="5 8" id="KW-1133">Transmembrane helix</keyword>
<reference evidence="10 12" key="1">
    <citation type="submission" date="2018-05" db="EMBL/GenBank/DDBJ databases">
        <title>Genome Sequence of an Efficient Indole-Degrading Bacterium, Alcaligenes sp.YBY.</title>
        <authorList>
            <person name="Yang B."/>
        </authorList>
    </citation>
    <scope>NUCLEOTIDE SEQUENCE [LARGE SCALE GENOMIC DNA]</scope>
    <source>
        <strain evidence="10 12">YBY</strain>
    </source>
</reference>
<keyword evidence="13" id="KW-1185">Reference proteome</keyword>
<protein>
    <recommendedName>
        <fullName evidence="8 9">Cell division protein FtsL</fullName>
    </recommendedName>
</protein>
<evidence type="ECO:0000256" key="5">
    <source>
        <dbReference type="ARBA" id="ARBA00022989"/>
    </source>
</evidence>
<dbReference type="STRING" id="511.UZ73_06730"/>
<evidence type="ECO:0000256" key="1">
    <source>
        <dbReference type="ARBA" id="ARBA00004401"/>
    </source>
</evidence>
<dbReference type="PANTHER" id="PTHR37479">
    <property type="entry name" value="CELL DIVISION PROTEIN FTSL"/>
    <property type="match status" value="1"/>
</dbReference>
<comment type="similarity">
    <text evidence="8">Belongs to the FtsL family.</text>
</comment>
<evidence type="ECO:0000256" key="8">
    <source>
        <dbReference type="HAMAP-Rule" id="MF_00910"/>
    </source>
</evidence>
<dbReference type="OrthoDB" id="5298556at2"/>
<evidence type="ECO:0000256" key="6">
    <source>
        <dbReference type="ARBA" id="ARBA00023136"/>
    </source>
</evidence>
<dbReference type="GO" id="GO:0005886">
    <property type="term" value="C:plasma membrane"/>
    <property type="evidence" value="ECO:0007669"/>
    <property type="project" value="UniProtKB-SubCell"/>
</dbReference>
<evidence type="ECO:0000256" key="9">
    <source>
        <dbReference type="NCBIfam" id="TIGR02209"/>
    </source>
</evidence>
<comment type="function">
    <text evidence="8">Essential cell division protein. May link together the upstream cell division proteins, which are predominantly cytoplasmic, with the downstream cell division proteins, which are predominantly periplasmic.</text>
</comment>
<accession>A0A0S2JPJ6</accession>
<name>A0A0M7BSZ3_ALCFA</name>
<evidence type="ECO:0000313" key="10">
    <source>
        <dbReference type="EMBL" id="PWE14613.1"/>
    </source>
</evidence>
<accession>A0A0M7BSZ3</accession>
<dbReference type="Proteomes" id="UP000245216">
    <property type="component" value="Unassembled WGS sequence"/>
</dbReference>
<dbReference type="GO" id="GO:0032153">
    <property type="term" value="C:cell division site"/>
    <property type="evidence" value="ECO:0007669"/>
    <property type="project" value="UniProtKB-UniRule"/>
</dbReference>
<keyword evidence="6 8" id="KW-0472">Membrane</keyword>
<evidence type="ECO:0000256" key="3">
    <source>
        <dbReference type="ARBA" id="ARBA00022618"/>
    </source>
</evidence>
<sequence length="100" mass="11196">MMRLVITLSLVLMLSAISLVTARYQARELFVQTDRLVTKAGELDTDWRRLQLERAELARNARVDDIGRNELGLVLSSPERTLYVQGGELSSNQAQPGGRP</sequence>
<dbReference type="RefSeq" id="WP_042483421.1">
    <property type="nucleotide sequence ID" value="NZ_CAXOJJ010000009.1"/>
</dbReference>
<dbReference type="Pfam" id="PF04999">
    <property type="entry name" value="FtsL"/>
    <property type="match status" value="1"/>
</dbReference>
<keyword evidence="4 8" id="KW-0812">Transmembrane</keyword>
<evidence type="ECO:0000256" key="2">
    <source>
        <dbReference type="ARBA" id="ARBA00022475"/>
    </source>
</evidence>
<keyword evidence="8" id="KW-0997">Cell inner membrane</keyword>
<dbReference type="EMBL" id="CP096916">
    <property type="protein sequence ID" value="WBM39114.1"/>
    <property type="molecule type" value="Genomic_DNA"/>
</dbReference>
<keyword evidence="7 8" id="KW-0131">Cell cycle</keyword>
<reference evidence="10 12" key="2">
    <citation type="submission" date="2018-05" db="EMBL/GenBank/DDBJ databases">
        <authorList>
            <person name="Lanie J.A."/>
            <person name="Ng W.-L."/>
            <person name="Kazmierczak K.M."/>
            <person name="Andrzejewski T.M."/>
            <person name="Davidsen T.M."/>
            <person name="Wayne K.J."/>
            <person name="Tettelin H."/>
            <person name="Glass J.I."/>
            <person name="Rusch D."/>
            <person name="Podicherti R."/>
            <person name="Tsui H.-C.T."/>
            <person name="Winkler M.E."/>
        </authorList>
    </citation>
    <scope>NUCLEOTIDE SEQUENCE [LARGE SCALE GENOMIC DNA]</scope>
    <source>
        <strain evidence="10 12">YBY</strain>
    </source>
</reference>
<dbReference type="EMBL" id="QEXO01000002">
    <property type="protein sequence ID" value="PWE14613.1"/>
    <property type="molecule type" value="Genomic_DNA"/>
</dbReference>
<dbReference type="PANTHER" id="PTHR37479:SF1">
    <property type="entry name" value="CELL DIVISION PROTEIN FTSL"/>
    <property type="match status" value="1"/>
</dbReference>
<reference evidence="11 13" key="3">
    <citation type="submission" date="2022-05" db="EMBL/GenBank/DDBJ databases">
        <title>Complete sequence of strain NY11312.</title>
        <authorList>
            <person name="Zhou D."/>
        </authorList>
    </citation>
    <scope>NUCLEOTIDE SEQUENCE [LARGE SCALE GENOMIC DNA]</scope>
    <source>
        <strain evidence="11 13">NY11312</strain>
    </source>
</reference>
<comment type="subcellular location">
    <subcellularLocation>
        <location evidence="8">Cell inner membrane</location>
        <topology evidence="8">Single-pass type II membrane protein</topology>
    </subcellularLocation>
    <subcellularLocation>
        <location evidence="1">Cell membrane</location>
        <topology evidence="1">Single-pass type II membrane protein</topology>
    </subcellularLocation>
    <text evidence="8">Localizes to the division septum where it forms a ring structure.</text>
</comment>
<keyword evidence="3 8" id="KW-0132">Cell division</keyword>
<dbReference type="KEGG" id="afa:UZ73_06730"/>
<evidence type="ECO:0000313" key="11">
    <source>
        <dbReference type="EMBL" id="WBM39114.1"/>
    </source>
</evidence>
<dbReference type="Proteomes" id="UP001211866">
    <property type="component" value="Chromosome"/>
</dbReference>
<evidence type="ECO:0000256" key="4">
    <source>
        <dbReference type="ARBA" id="ARBA00022692"/>
    </source>
</evidence>
<comment type="subunit">
    <text evidence="8">Part of a complex composed of FtsB, FtsL and FtsQ.</text>
</comment>
<dbReference type="GeneID" id="29369351"/>
<evidence type="ECO:0000256" key="7">
    <source>
        <dbReference type="ARBA" id="ARBA00023306"/>
    </source>
</evidence>